<evidence type="ECO:0000313" key="3">
    <source>
        <dbReference type="EMBL" id="KAG5639187.1"/>
    </source>
</evidence>
<comment type="caution">
    <text evidence="3">The sequence shown here is derived from an EMBL/GenBank/DDBJ whole genome shotgun (WGS) entry which is preliminary data.</text>
</comment>
<feature type="compositionally biased region" description="Basic residues" evidence="2">
    <location>
        <begin position="257"/>
        <end position="268"/>
    </location>
</feature>
<evidence type="ECO:0000256" key="2">
    <source>
        <dbReference type="SAM" id="MobiDB-lite"/>
    </source>
</evidence>
<protein>
    <submittedName>
        <fullName evidence="3">Uncharacterized protein</fullName>
    </submittedName>
</protein>
<keyword evidence="4" id="KW-1185">Reference proteome</keyword>
<feature type="region of interest" description="Disordered" evidence="2">
    <location>
        <begin position="227"/>
        <end position="268"/>
    </location>
</feature>
<reference evidence="3" key="1">
    <citation type="submission" date="2021-02" db="EMBL/GenBank/DDBJ databases">
        <authorList>
            <person name="Nieuwenhuis M."/>
            <person name="Van De Peppel L.J.J."/>
        </authorList>
    </citation>
    <scope>NUCLEOTIDE SEQUENCE</scope>
    <source>
        <strain evidence="3">D49</strain>
    </source>
</reference>
<sequence length="268" mass="30513">MAPKKYEPRVKCVVCHGSCTIEDFRVFTDTCHNRICPICKTPTEGTTAKRVYLHFTEPAKPKISVVEGLDKIDLNTPAVSISRAAKEIRKAEIVQDTLAAAKRLEDRLYPLAEKLQEERQKNTDLLKQNAALKERLAKAEASLSATINLQDELKVAKDDYDNMAGVVRKVTRRAEREKERHDRAVLKLQRELETKDEELQSVKALLEDKDKEIHLSKVKLKALAKQAKAARLKPKAPENIDESLQIEGMPEEIENPRKKRRMKITGDQ</sequence>
<dbReference type="AlphaFoldDB" id="A0A9P7G1Q6"/>
<evidence type="ECO:0000313" key="4">
    <source>
        <dbReference type="Proteomes" id="UP000717328"/>
    </source>
</evidence>
<proteinExistence type="predicted"/>
<organism evidence="3 4">
    <name type="scientific">Sphagnurus paluster</name>
    <dbReference type="NCBI Taxonomy" id="117069"/>
    <lineage>
        <taxon>Eukaryota</taxon>
        <taxon>Fungi</taxon>
        <taxon>Dikarya</taxon>
        <taxon>Basidiomycota</taxon>
        <taxon>Agaricomycotina</taxon>
        <taxon>Agaricomycetes</taxon>
        <taxon>Agaricomycetidae</taxon>
        <taxon>Agaricales</taxon>
        <taxon>Tricholomatineae</taxon>
        <taxon>Lyophyllaceae</taxon>
        <taxon>Sphagnurus</taxon>
    </lineage>
</organism>
<evidence type="ECO:0000256" key="1">
    <source>
        <dbReference type="SAM" id="Coils"/>
    </source>
</evidence>
<dbReference type="OrthoDB" id="8062037at2759"/>
<reference evidence="3" key="2">
    <citation type="submission" date="2021-10" db="EMBL/GenBank/DDBJ databases">
        <title>Phylogenomics reveals ancestral predisposition of the termite-cultivated fungus Termitomyces towards a domesticated lifestyle.</title>
        <authorList>
            <person name="Auxier B."/>
            <person name="Grum-Grzhimaylo A."/>
            <person name="Cardenas M.E."/>
            <person name="Lodge J.D."/>
            <person name="Laessoe T."/>
            <person name="Pedersen O."/>
            <person name="Smith M.E."/>
            <person name="Kuyper T.W."/>
            <person name="Franco-Molano E.A."/>
            <person name="Baroni T.J."/>
            <person name="Aanen D.K."/>
        </authorList>
    </citation>
    <scope>NUCLEOTIDE SEQUENCE</scope>
    <source>
        <strain evidence="3">D49</strain>
    </source>
</reference>
<name>A0A9P7G1Q6_9AGAR</name>
<accession>A0A9P7G1Q6</accession>
<gene>
    <name evidence="3" type="ORF">H0H81_006091</name>
</gene>
<dbReference type="Proteomes" id="UP000717328">
    <property type="component" value="Unassembled WGS sequence"/>
</dbReference>
<keyword evidence="1" id="KW-0175">Coiled coil</keyword>
<feature type="coiled-coil region" evidence="1">
    <location>
        <begin position="115"/>
        <end position="212"/>
    </location>
</feature>
<dbReference type="EMBL" id="JABCKI010005729">
    <property type="protein sequence ID" value="KAG5639187.1"/>
    <property type="molecule type" value="Genomic_DNA"/>
</dbReference>